<evidence type="ECO:0000256" key="3">
    <source>
        <dbReference type="ARBA" id="ARBA00023125"/>
    </source>
</evidence>
<reference evidence="9 10" key="1">
    <citation type="submission" date="2021-06" db="EMBL/GenBank/DDBJ databases">
        <title>Enterococcus alishanensis sp. nov., a novel lactic acid bacterium isolated from fresh coffee beans.</title>
        <authorList>
            <person name="Chen Y.-S."/>
        </authorList>
    </citation>
    <scope>NUCLEOTIDE SEQUENCE [LARGE SCALE GENOMIC DNA]</scope>
    <source>
        <strain evidence="9 10">ALS3</strain>
    </source>
</reference>
<dbReference type="EMBL" id="JAHUZB010000001">
    <property type="protein sequence ID" value="MBV7389495.1"/>
    <property type="molecule type" value="Genomic_DNA"/>
</dbReference>
<feature type="modified residue" description="4-aspartylphosphate" evidence="5">
    <location>
        <position position="52"/>
    </location>
</feature>
<evidence type="ECO:0000313" key="9">
    <source>
        <dbReference type="EMBL" id="MBV7389495.1"/>
    </source>
</evidence>
<evidence type="ECO:0000256" key="6">
    <source>
        <dbReference type="PROSITE-ProRule" id="PRU01091"/>
    </source>
</evidence>
<evidence type="ECO:0000256" key="1">
    <source>
        <dbReference type="ARBA" id="ARBA00022553"/>
    </source>
</evidence>
<dbReference type="SMART" id="SM00448">
    <property type="entry name" value="REC"/>
    <property type="match status" value="1"/>
</dbReference>
<dbReference type="CDD" id="cd17574">
    <property type="entry name" value="REC_OmpR"/>
    <property type="match status" value="1"/>
</dbReference>
<dbReference type="InterPro" id="IPR001789">
    <property type="entry name" value="Sig_transdc_resp-reg_receiver"/>
</dbReference>
<keyword evidence="3 6" id="KW-0238">DNA-binding</keyword>
<feature type="domain" description="Response regulatory" evidence="7">
    <location>
        <begin position="3"/>
        <end position="116"/>
    </location>
</feature>
<protein>
    <submittedName>
        <fullName evidence="9">Response regulator transcription factor</fullName>
    </submittedName>
</protein>
<feature type="domain" description="OmpR/PhoB-type" evidence="8">
    <location>
        <begin position="124"/>
        <end position="219"/>
    </location>
</feature>
<evidence type="ECO:0000313" key="10">
    <source>
        <dbReference type="Proteomes" id="UP000774130"/>
    </source>
</evidence>
<dbReference type="RefSeq" id="WP_218324552.1">
    <property type="nucleotide sequence ID" value="NZ_JAHUZB010000001.1"/>
</dbReference>
<name>A0ABS6T9C2_9ENTE</name>
<dbReference type="InterPro" id="IPR001867">
    <property type="entry name" value="OmpR/PhoB-type_DNA-bd"/>
</dbReference>
<keyword evidence="1 5" id="KW-0597">Phosphoprotein</keyword>
<keyword evidence="2" id="KW-0805">Transcription regulation</keyword>
<dbReference type="CDD" id="cd00383">
    <property type="entry name" value="trans_reg_C"/>
    <property type="match status" value="1"/>
</dbReference>
<keyword evidence="4" id="KW-0804">Transcription</keyword>
<accession>A0ABS6T9C2</accession>
<dbReference type="Pfam" id="PF00486">
    <property type="entry name" value="Trans_reg_C"/>
    <property type="match status" value="1"/>
</dbReference>
<evidence type="ECO:0000256" key="2">
    <source>
        <dbReference type="ARBA" id="ARBA00023015"/>
    </source>
</evidence>
<evidence type="ECO:0000256" key="4">
    <source>
        <dbReference type="ARBA" id="ARBA00023163"/>
    </source>
</evidence>
<dbReference type="PANTHER" id="PTHR48111">
    <property type="entry name" value="REGULATOR OF RPOS"/>
    <property type="match status" value="1"/>
</dbReference>
<keyword evidence="10" id="KW-1185">Reference proteome</keyword>
<evidence type="ECO:0000259" key="8">
    <source>
        <dbReference type="PROSITE" id="PS51755"/>
    </source>
</evidence>
<comment type="caution">
    <text evidence="9">The sequence shown here is derived from an EMBL/GenBank/DDBJ whole genome shotgun (WGS) entry which is preliminary data.</text>
</comment>
<dbReference type="InterPro" id="IPR039420">
    <property type="entry name" value="WalR-like"/>
</dbReference>
<dbReference type="Proteomes" id="UP000774130">
    <property type="component" value="Unassembled WGS sequence"/>
</dbReference>
<dbReference type="PANTHER" id="PTHR48111:SF73">
    <property type="entry name" value="ALKALINE PHOSPHATASE SYNTHESIS TRANSCRIPTIONAL REGULATORY PROTEIN PHOP"/>
    <property type="match status" value="1"/>
</dbReference>
<dbReference type="SMART" id="SM00862">
    <property type="entry name" value="Trans_reg_C"/>
    <property type="match status" value="1"/>
</dbReference>
<proteinExistence type="predicted"/>
<evidence type="ECO:0000259" key="7">
    <source>
        <dbReference type="PROSITE" id="PS50110"/>
    </source>
</evidence>
<sequence length="224" mass="25435">MSKILLLEDDQSLSKGIQLSLKKEGYEVIICSTIAAAKKVFFEQSFNLLISDITLPDGNGLDFCQEVRRHSNILILILTSHKEEYEIVSGYEQGADDYVTKPFSLMVLISKINALFKRVQNNRGNILHSNDLTLNPAEMKVTLGDEVVVLSKTELQLLLIFLENPQQILSQEQLLETIWDTKEGYIDRNTIPVNISRLRQKVGKENIKTIRGVGYLWVNAVQRS</sequence>
<feature type="DNA-binding region" description="OmpR/PhoB-type" evidence="6">
    <location>
        <begin position="124"/>
        <end position="219"/>
    </location>
</feature>
<evidence type="ECO:0000256" key="5">
    <source>
        <dbReference type="PROSITE-ProRule" id="PRU00169"/>
    </source>
</evidence>
<dbReference type="PROSITE" id="PS50110">
    <property type="entry name" value="RESPONSE_REGULATORY"/>
    <property type="match status" value="1"/>
</dbReference>
<organism evidence="9 10">
    <name type="scientific">Enterococcus alishanensis</name>
    <dbReference type="NCBI Taxonomy" id="1303817"/>
    <lineage>
        <taxon>Bacteria</taxon>
        <taxon>Bacillati</taxon>
        <taxon>Bacillota</taxon>
        <taxon>Bacilli</taxon>
        <taxon>Lactobacillales</taxon>
        <taxon>Enterococcaceae</taxon>
        <taxon>Enterococcus</taxon>
    </lineage>
</organism>
<gene>
    <name evidence="9" type="ORF">KUA55_02295</name>
</gene>
<dbReference type="PROSITE" id="PS51755">
    <property type="entry name" value="OMPR_PHOB"/>
    <property type="match status" value="1"/>
</dbReference>
<dbReference type="Pfam" id="PF00072">
    <property type="entry name" value="Response_reg"/>
    <property type="match status" value="1"/>
</dbReference>